<sequence>MNIDTLLIYTVVAFFYITSPGPAIVLAIINGMRTNMKTVMITSFANVLGLFILSSASILGLGVLFKTSSNLFLLVKIVGAFYLIYLGFKFLFNRSSFKIDDNCQKEEKKSKKSYFLESFFLAITNPKPILFFTAIFPQFLDMQNNIIPQFFILTGIFLFISFTSLCLYAYLAKKSKKWLSNKNRLTWFSRITGGMFIGLGVGILQLKNSN</sequence>
<proteinExistence type="inferred from homology"/>
<dbReference type="EMBL" id="WFKJ01000021">
    <property type="protein sequence ID" value="KAB7890913.1"/>
    <property type="molecule type" value="Genomic_DNA"/>
</dbReference>
<dbReference type="RefSeq" id="WP_152190049.1">
    <property type="nucleotide sequence ID" value="NZ_WFKI01000008.1"/>
</dbReference>
<dbReference type="EMBL" id="WFKK01000005">
    <property type="protein sequence ID" value="KAB7890494.1"/>
    <property type="molecule type" value="Genomic_DNA"/>
</dbReference>
<dbReference type="PANTHER" id="PTHR30086:SF14">
    <property type="entry name" value="HOMOSERINE_HOMOSERINE LACTONE EFFLUX PROTEIN"/>
    <property type="match status" value="1"/>
</dbReference>
<dbReference type="AlphaFoldDB" id="A0A6L4WVS7"/>
<keyword evidence="3" id="KW-1003">Cell membrane</keyword>
<organism evidence="8 11">
    <name type="scientific">Poseidonibacter ostreae</name>
    <dbReference type="NCBI Taxonomy" id="2654171"/>
    <lineage>
        <taxon>Bacteria</taxon>
        <taxon>Pseudomonadati</taxon>
        <taxon>Campylobacterota</taxon>
        <taxon>Epsilonproteobacteria</taxon>
        <taxon>Campylobacterales</taxon>
        <taxon>Arcobacteraceae</taxon>
        <taxon>Poseidonibacter</taxon>
    </lineage>
</organism>
<feature type="transmembrane region" description="Helical" evidence="7">
    <location>
        <begin position="71"/>
        <end position="92"/>
    </location>
</feature>
<feature type="transmembrane region" description="Helical" evidence="7">
    <location>
        <begin position="146"/>
        <end position="171"/>
    </location>
</feature>
<evidence type="ECO:0000313" key="11">
    <source>
        <dbReference type="Proteomes" id="UP000472839"/>
    </source>
</evidence>
<reference evidence="10 11" key="1">
    <citation type="submission" date="2019-10" db="EMBL/GenBank/DDBJ databases">
        <title>Poseidonibacter ostreae sp. nov., isolated from the gut of the Ostrea denselamellosa.</title>
        <authorList>
            <person name="Choi A."/>
        </authorList>
    </citation>
    <scope>NUCLEOTIDE SEQUENCE [LARGE SCALE GENOMIC DNA]</scope>
    <source>
        <strain evidence="8 11">SJOD-M-33</strain>
        <strain evidence="9 10">SJOD-M-5</strain>
    </source>
</reference>
<feature type="transmembrane region" description="Helical" evidence="7">
    <location>
        <begin position="187"/>
        <end position="206"/>
    </location>
</feature>
<dbReference type="Proteomes" id="UP000461010">
    <property type="component" value="Unassembled WGS sequence"/>
</dbReference>
<keyword evidence="4 7" id="KW-0812">Transmembrane</keyword>
<accession>A0A6L4WVS7</accession>
<dbReference type="InterPro" id="IPR001123">
    <property type="entry name" value="LeuE-type"/>
</dbReference>
<keyword evidence="10" id="KW-1185">Reference proteome</keyword>
<dbReference type="PIRSF" id="PIRSF006324">
    <property type="entry name" value="LeuE"/>
    <property type="match status" value="1"/>
</dbReference>
<comment type="caution">
    <text evidence="8">The sequence shown here is derived from an EMBL/GenBank/DDBJ whole genome shotgun (WGS) entry which is preliminary data.</text>
</comment>
<evidence type="ECO:0000313" key="9">
    <source>
        <dbReference type="EMBL" id="KAB7890913.1"/>
    </source>
</evidence>
<evidence type="ECO:0000256" key="6">
    <source>
        <dbReference type="ARBA" id="ARBA00023136"/>
    </source>
</evidence>
<dbReference type="Proteomes" id="UP000472839">
    <property type="component" value="Unassembled WGS sequence"/>
</dbReference>
<name>A0A6L4WVS7_9BACT</name>
<feature type="transmembrane region" description="Helical" evidence="7">
    <location>
        <begin position="6"/>
        <end position="29"/>
    </location>
</feature>
<evidence type="ECO:0000256" key="1">
    <source>
        <dbReference type="ARBA" id="ARBA00004651"/>
    </source>
</evidence>
<evidence type="ECO:0000256" key="5">
    <source>
        <dbReference type="ARBA" id="ARBA00022989"/>
    </source>
</evidence>
<evidence type="ECO:0000256" key="7">
    <source>
        <dbReference type="SAM" id="Phobius"/>
    </source>
</evidence>
<evidence type="ECO:0000313" key="10">
    <source>
        <dbReference type="Proteomes" id="UP000461010"/>
    </source>
</evidence>
<dbReference type="PANTHER" id="PTHR30086">
    <property type="entry name" value="ARGININE EXPORTER PROTEIN ARGO"/>
    <property type="match status" value="1"/>
</dbReference>
<gene>
    <name evidence="9" type="ORF">GBG18_08075</name>
    <name evidence="8" type="ORF">GBG19_03265</name>
</gene>
<dbReference type="GO" id="GO:0042970">
    <property type="term" value="F:homoserine transmembrane transporter activity"/>
    <property type="evidence" value="ECO:0007669"/>
    <property type="project" value="TreeGrafter"/>
</dbReference>
<keyword evidence="6 7" id="KW-0472">Membrane</keyword>
<comment type="subcellular location">
    <subcellularLocation>
        <location evidence="1">Cell membrane</location>
        <topology evidence="1">Multi-pass membrane protein</topology>
    </subcellularLocation>
</comment>
<evidence type="ECO:0000313" key="8">
    <source>
        <dbReference type="EMBL" id="KAB7890494.1"/>
    </source>
</evidence>
<keyword evidence="5 7" id="KW-1133">Transmembrane helix</keyword>
<evidence type="ECO:0000256" key="3">
    <source>
        <dbReference type="ARBA" id="ARBA00022475"/>
    </source>
</evidence>
<dbReference type="GO" id="GO:0005886">
    <property type="term" value="C:plasma membrane"/>
    <property type="evidence" value="ECO:0007669"/>
    <property type="project" value="UniProtKB-SubCell"/>
</dbReference>
<feature type="transmembrane region" description="Helical" evidence="7">
    <location>
        <begin position="113"/>
        <end position="140"/>
    </location>
</feature>
<evidence type="ECO:0000256" key="4">
    <source>
        <dbReference type="ARBA" id="ARBA00022692"/>
    </source>
</evidence>
<dbReference type="Pfam" id="PF01810">
    <property type="entry name" value="LysE"/>
    <property type="match status" value="1"/>
</dbReference>
<evidence type="ECO:0000256" key="2">
    <source>
        <dbReference type="ARBA" id="ARBA00007928"/>
    </source>
</evidence>
<protein>
    <submittedName>
        <fullName evidence="8">LysE family translocator</fullName>
    </submittedName>
</protein>
<feature type="transmembrane region" description="Helical" evidence="7">
    <location>
        <begin position="41"/>
        <end position="65"/>
    </location>
</feature>
<comment type="similarity">
    <text evidence="2">Belongs to the Rht family.</text>
</comment>